<accession>A0A0D2PHK1</accession>
<dbReference type="AlphaFoldDB" id="A0A0D2PHK1"/>
<gene>
    <name evidence="2" type="ORF">HYPSUDRAFT_791111</name>
</gene>
<dbReference type="EMBL" id="KN817522">
    <property type="protein sequence ID" value="KJA27971.1"/>
    <property type="molecule type" value="Genomic_DNA"/>
</dbReference>
<feature type="region of interest" description="Disordered" evidence="1">
    <location>
        <begin position="1"/>
        <end position="54"/>
    </location>
</feature>
<keyword evidence="3" id="KW-1185">Reference proteome</keyword>
<protein>
    <submittedName>
        <fullName evidence="2">Uncharacterized protein</fullName>
    </submittedName>
</protein>
<sequence>MLTPFLARAKNPPRRPRFALTRAPRAVRHSSAQRVRPSAVGLSIDGARPSHGQSAYILPTRSSLRREARAPAI</sequence>
<dbReference type="Proteomes" id="UP000054270">
    <property type="component" value="Unassembled WGS sequence"/>
</dbReference>
<proteinExistence type="predicted"/>
<reference evidence="3" key="1">
    <citation type="submission" date="2014-04" db="EMBL/GenBank/DDBJ databases">
        <title>Evolutionary Origins and Diversification of the Mycorrhizal Mutualists.</title>
        <authorList>
            <consortium name="DOE Joint Genome Institute"/>
            <consortium name="Mycorrhizal Genomics Consortium"/>
            <person name="Kohler A."/>
            <person name="Kuo A."/>
            <person name="Nagy L.G."/>
            <person name="Floudas D."/>
            <person name="Copeland A."/>
            <person name="Barry K.W."/>
            <person name="Cichocki N."/>
            <person name="Veneault-Fourrey C."/>
            <person name="LaButti K."/>
            <person name="Lindquist E.A."/>
            <person name="Lipzen A."/>
            <person name="Lundell T."/>
            <person name="Morin E."/>
            <person name="Murat C."/>
            <person name="Riley R."/>
            <person name="Ohm R."/>
            <person name="Sun H."/>
            <person name="Tunlid A."/>
            <person name="Henrissat B."/>
            <person name="Grigoriev I.V."/>
            <person name="Hibbett D.S."/>
            <person name="Martin F."/>
        </authorList>
    </citation>
    <scope>NUCLEOTIDE SEQUENCE [LARGE SCALE GENOMIC DNA]</scope>
    <source>
        <strain evidence="3">FD-334 SS-4</strain>
    </source>
</reference>
<evidence type="ECO:0000256" key="1">
    <source>
        <dbReference type="SAM" id="MobiDB-lite"/>
    </source>
</evidence>
<evidence type="ECO:0000313" key="3">
    <source>
        <dbReference type="Proteomes" id="UP000054270"/>
    </source>
</evidence>
<name>A0A0D2PHK1_HYPSF</name>
<organism evidence="2 3">
    <name type="scientific">Hypholoma sublateritium (strain FD-334 SS-4)</name>
    <dbReference type="NCBI Taxonomy" id="945553"/>
    <lineage>
        <taxon>Eukaryota</taxon>
        <taxon>Fungi</taxon>
        <taxon>Dikarya</taxon>
        <taxon>Basidiomycota</taxon>
        <taxon>Agaricomycotina</taxon>
        <taxon>Agaricomycetes</taxon>
        <taxon>Agaricomycetidae</taxon>
        <taxon>Agaricales</taxon>
        <taxon>Agaricineae</taxon>
        <taxon>Strophariaceae</taxon>
        <taxon>Hypholoma</taxon>
    </lineage>
</organism>
<evidence type="ECO:0000313" key="2">
    <source>
        <dbReference type="EMBL" id="KJA27971.1"/>
    </source>
</evidence>